<protein>
    <submittedName>
        <fullName evidence="5">Radial spoke protein 7</fullName>
    </submittedName>
</protein>
<proteinExistence type="predicted"/>
<feature type="domain" description="EF-hand" evidence="4">
    <location>
        <begin position="67"/>
        <end position="102"/>
    </location>
</feature>
<gene>
    <name evidence="5" type="ORF">TSPGSL018_419</name>
</gene>
<dbReference type="PANTHER" id="PTHR23050">
    <property type="entry name" value="CALCIUM BINDING PROTEIN"/>
    <property type="match status" value="1"/>
</dbReference>
<sequence>MSSKYQKPFTIPDGFPALLKEFAREVLRNQPENIYEFGARYFSELLDERSKEGSGEQYNIAELSGAELEQLVFNLFVNADLDQSGTLDRKEFRNVLSSTELGLSKKQIKKIMSELDEDHDGRLSYNEFLPFMVELLQTVFAKHEVEATRLEEEEEARQEVEEFLLHGMPRQQLEAMMMNIFQRADADGSGRLNRTEFRDCLKAAELGLTRKEINAILTEVDEDHDGQVSYSEFMPLCFNILVERFKDEVLSNEVLRSTDELERELVSTLSQYDEHGAGKLPQRLIKRVLEDLSFQFLGLSTFQILAVMGEADPDSEGMIEITKFAEMAAGMIYTMVDLAGQNLRIAAVGQLSQTEGARYLRGLSLDETRETLQRAFQEADADGNGTLTLAEIVHVLNAMGTDQLHLTQRDINAIMSAIDDDENGVVDYKELSLFVSDLLDHLDREDYIRQYQHQAGQ</sequence>
<evidence type="ECO:0000259" key="4">
    <source>
        <dbReference type="PROSITE" id="PS50222"/>
    </source>
</evidence>
<dbReference type="PROSITE" id="PS00018">
    <property type="entry name" value="EF_HAND_1"/>
    <property type="match status" value="6"/>
</dbReference>
<evidence type="ECO:0000256" key="2">
    <source>
        <dbReference type="ARBA" id="ARBA00022837"/>
    </source>
</evidence>
<feature type="domain" description="EF-hand" evidence="4">
    <location>
        <begin position="406"/>
        <end position="441"/>
    </location>
</feature>
<dbReference type="Pfam" id="PF13499">
    <property type="entry name" value="EF-hand_7"/>
    <property type="match status" value="3"/>
</dbReference>
<dbReference type="SUPFAM" id="SSF47391">
    <property type="entry name" value="Dimerization-anchoring domain of cAMP-dependent PK regulatory subunit"/>
    <property type="match status" value="1"/>
</dbReference>
<dbReference type="InterPro" id="IPR011992">
    <property type="entry name" value="EF-hand-dom_pair"/>
</dbReference>
<dbReference type="AlphaFoldDB" id="A0A061RJJ2"/>
<dbReference type="PROSITE" id="PS50222">
    <property type="entry name" value="EF_HAND_2"/>
    <property type="match status" value="6"/>
</dbReference>
<dbReference type="InterPro" id="IPR018247">
    <property type="entry name" value="EF_Hand_1_Ca_BS"/>
</dbReference>
<dbReference type="InterPro" id="IPR003117">
    <property type="entry name" value="cAMP_dep_PK_reg_su_I/II_a/b"/>
</dbReference>
<dbReference type="InterPro" id="IPR050145">
    <property type="entry name" value="Centrin_CML-like"/>
</dbReference>
<feature type="coiled-coil region" evidence="3">
    <location>
        <begin position="133"/>
        <end position="162"/>
    </location>
</feature>
<feature type="domain" description="EF-hand" evidence="4">
    <location>
        <begin position="367"/>
        <end position="402"/>
    </location>
</feature>
<feature type="domain" description="EF-hand" evidence="4">
    <location>
        <begin position="103"/>
        <end position="138"/>
    </location>
</feature>
<dbReference type="SMART" id="SM00054">
    <property type="entry name" value="EFh"/>
    <property type="match status" value="7"/>
</dbReference>
<evidence type="ECO:0000313" key="5">
    <source>
        <dbReference type="EMBL" id="JAC72128.1"/>
    </source>
</evidence>
<dbReference type="GO" id="GO:0005509">
    <property type="term" value="F:calcium ion binding"/>
    <property type="evidence" value="ECO:0007669"/>
    <property type="project" value="InterPro"/>
</dbReference>
<dbReference type="Pfam" id="PF02197">
    <property type="entry name" value="RIIa"/>
    <property type="match status" value="1"/>
</dbReference>
<dbReference type="InterPro" id="IPR001751">
    <property type="entry name" value="S100/CaBP7/8-like_CS"/>
</dbReference>
<dbReference type="SUPFAM" id="SSF47473">
    <property type="entry name" value="EF-hand"/>
    <property type="match status" value="2"/>
</dbReference>
<dbReference type="Gene3D" id="1.20.890.10">
    <property type="entry name" value="cAMP-dependent protein kinase regulatory subunit, dimerization-anchoring domain"/>
    <property type="match status" value="1"/>
</dbReference>
<keyword evidence="3" id="KW-0175">Coiled coil</keyword>
<dbReference type="SMART" id="SM00394">
    <property type="entry name" value="RIIa"/>
    <property type="match status" value="1"/>
</dbReference>
<feature type="domain" description="EF-hand" evidence="4">
    <location>
        <begin position="172"/>
        <end position="207"/>
    </location>
</feature>
<organism evidence="5">
    <name type="scientific">Tetraselmis sp. GSL018</name>
    <dbReference type="NCBI Taxonomy" id="582737"/>
    <lineage>
        <taxon>Eukaryota</taxon>
        <taxon>Viridiplantae</taxon>
        <taxon>Chlorophyta</taxon>
        <taxon>core chlorophytes</taxon>
        <taxon>Chlorodendrophyceae</taxon>
        <taxon>Chlorodendrales</taxon>
        <taxon>Chlorodendraceae</taxon>
        <taxon>Tetraselmis</taxon>
    </lineage>
</organism>
<evidence type="ECO:0000256" key="3">
    <source>
        <dbReference type="SAM" id="Coils"/>
    </source>
</evidence>
<name>A0A061RJJ2_9CHLO</name>
<accession>A0A061RJJ2</accession>
<feature type="domain" description="EF-hand" evidence="4">
    <location>
        <begin position="208"/>
        <end position="243"/>
    </location>
</feature>
<dbReference type="InterPro" id="IPR002048">
    <property type="entry name" value="EF_hand_dom"/>
</dbReference>
<reference evidence="5" key="1">
    <citation type="submission" date="2014-05" db="EMBL/GenBank/DDBJ databases">
        <title>The transcriptome of the halophilic microalga Tetraselmis sp. GSL018 isolated from the Great Salt Lake, Utah.</title>
        <authorList>
            <person name="Jinkerson R.E."/>
            <person name="D'Adamo S."/>
            <person name="Posewitz M.C."/>
        </authorList>
    </citation>
    <scope>NUCLEOTIDE SEQUENCE</scope>
    <source>
        <strain evidence="5">GSL018</strain>
    </source>
</reference>
<keyword evidence="1" id="KW-0677">Repeat</keyword>
<dbReference type="CDD" id="cd00051">
    <property type="entry name" value="EFh"/>
    <property type="match status" value="1"/>
</dbReference>
<evidence type="ECO:0000256" key="1">
    <source>
        <dbReference type="ARBA" id="ARBA00022737"/>
    </source>
</evidence>
<dbReference type="CDD" id="cd22984">
    <property type="entry name" value="DD_CrRSP7-like"/>
    <property type="match status" value="1"/>
</dbReference>
<dbReference type="PROSITE" id="PS00303">
    <property type="entry name" value="S100_CABP"/>
    <property type="match status" value="1"/>
</dbReference>
<keyword evidence="2" id="KW-0106">Calcium</keyword>
<dbReference type="Gene3D" id="1.10.238.10">
    <property type="entry name" value="EF-hand"/>
    <property type="match status" value="3"/>
</dbReference>
<dbReference type="EMBL" id="GBEZ01013902">
    <property type="protein sequence ID" value="JAC72128.1"/>
    <property type="molecule type" value="Transcribed_RNA"/>
</dbReference>